<name>A0AAW0QNZ4_9PEZI</name>
<sequence>MEPPYSDSQAETRSSSDNKFQFISIQNPDESSNREIRRKARSHAIKLSWQNKRRKQNDDQDAATAGQQPDHTLLAPEMQEAYQIRVSPLEQMALSSDIVDPFQAVVGSQGQHGSRFQALLRNFAAIQATEPVFSVRDSVVFQTFHSVFRTGLEHTALVNAVMLTFTFAALGGDHLDQETMGYQSKAMSSIRENVALVHDISALEVMPTIGAILLLIGVEVCEPDHIA</sequence>
<feature type="compositionally biased region" description="Polar residues" evidence="1">
    <location>
        <begin position="1"/>
        <end position="30"/>
    </location>
</feature>
<evidence type="ECO:0000256" key="1">
    <source>
        <dbReference type="SAM" id="MobiDB-lite"/>
    </source>
</evidence>
<reference evidence="2 3" key="1">
    <citation type="submission" date="2023-01" db="EMBL/GenBank/DDBJ databases">
        <title>Analysis of 21 Apiospora genomes using comparative genomics revels a genus with tremendous synthesis potential of carbohydrate active enzymes and secondary metabolites.</title>
        <authorList>
            <person name="Sorensen T."/>
        </authorList>
    </citation>
    <scope>NUCLEOTIDE SEQUENCE [LARGE SCALE GENOMIC DNA]</scope>
    <source>
        <strain evidence="2 3">CBS 117206</strain>
    </source>
</reference>
<gene>
    <name evidence="2" type="ORF">PG999_008688</name>
</gene>
<protein>
    <submittedName>
        <fullName evidence="2">Uncharacterized protein</fullName>
    </submittedName>
</protein>
<dbReference type="AlphaFoldDB" id="A0AAW0QNZ4"/>
<organism evidence="2 3">
    <name type="scientific">Apiospora kogelbergensis</name>
    <dbReference type="NCBI Taxonomy" id="1337665"/>
    <lineage>
        <taxon>Eukaryota</taxon>
        <taxon>Fungi</taxon>
        <taxon>Dikarya</taxon>
        <taxon>Ascomycota</taxon>
        <taxon>Pezizomycotina</taxon>
        <taxon>Sordariomycetes</taxon>
        <taxon>Xylariomycetidae</taxon>
        <taxon>Amphisphaeriales</taxon>
        <taxon>Apiosporaceae</taxon>
        <taxon>Apiospora</taxon>
    </lineage>
</organism>
<dbReference type="Proteomes" id="UP001392437">
    <property type="component" value="Unassembled WGS sequence"/>
</dbReference>
<evidence type="ECO:0000313" key="2">
    <source>
        <dbReference type="EMBL" id="KAK8105329.1"/>
    </source>
</evidence>
<evidence type="ECO:0000313" key="3">
    <source>
        <dbReference type="Proteomes" id="UP001392437"/>
    </source>
</evidence>
<keyword evidence="3" id="KW-1185">Reference proteome</keyword>
<feature type="region of interest" description="Disordered" evidence="1">
    <location>
        <begin position="1"/>
        <end position="72"/>
    </location>
</feature>
<dbReference type="EMBL" id="JAQQWP010000008">
    <property type="protein sequence ID" value="KAK8105329.1"/>
    <property type="molecule type" value="Genomic_DNA"/>
</dbReference>
<accession>A0AAW0QNZ4</accession>
<comment type="caution">
    <text evidence="2">The sequence shown here is derived from an EMBL/GenBank/DDBJ whole genome shotgun (WGS) entry which is preliminary data.</text>
</comment>
<proteinExistence type="predicted"/>